<sequence>MLSSNFSPERPVSPISSASSAEVTAGHDASTINRTLDLSLMYDDGALMDFDSKHWIRVSRLDPNTTSKTLRHMFYPYGGDEAFVVWDNAVVGFVGFDNHFMAELAVEKMDAFIPCRHAQALCVCRASMDEVVAARNSVSCGQASITSLLYSDCPVRCIIQVIEAHRQPSYCAMEFVEEVKRSSCSLFSRISETLVQLKAQSPVYEEFREALVRSLLQSIVDEEQTDTKANCGALLGELFASGFLPGDPFQLASRILQRGVRSVAQVDNICAIAHACASLPLPMSKASFWALVGQMSLQAADPFKAALRAHVRRFHHSTEVFSPTPASNASATKIDKPMASFPDLKMRTVYISHLPASLPQRTFMEMLNSCGSVNKVRVCRGKGYATLFAFVEMADSEGVVAALRLGKSNIFGHNIRLQMARNPIQDSQPEDAVINADGSVACDCLFGRRGGLLGDVASDKGY</sequence>
<feature type="domain" description="RRM" evidence="3">
    <location>
        <begin position="347"/>
        <end position="422"/>
    </location>
</feature>
<dbReference type="InterPro" id="IPR035979">
    <property type="entry name" value="RBD_domain_sf"/>
</dbReference>
<dbReference type="PANTHER" id="PTHR32343">
    <property type="entry name" value="SERINE/ARGININE-RICH SPLICING FACTOR"/>
    <property type="match status" value="1"/>
</dbReference>
<evidence type="ECO:0000256" key="1">
    <source>
        <dbReference type="PROSITE-ProRule" id="PRU00176"/>
    </source>
</evidence>
<dbReference type="InterPro" id="IPR012677">
    <property type="entry name" value="Nucleotide-bd_a/b_plait_sf"/>
</dbReference>
<dbReference type="VEuPathDB" id="TriTrypDB:TcIL3000.11.870"/>
<keyword evidence="1" id="KW-0694">RNA-binding</keyword>
<dbReference type="AlphaFoldDB" id="G0UZ86"/>
<evidence type="ECO:0000313" key="4">
    <source>
        <dbReference type="EMBL" id="CCC94705.1"/>
    </source>
</evidence>
<gene>
    <name evidence="4" type="ORF">TCIL3000_11_870</name>
</gene>
<reference evidence="4" key="1">
    <citation type="journal article" date="2012" name="Proc. Natl. Acad. Sci. U.S.A.">
        <title>Antigenic diversity is generated by distinct evolutionary mechanisms in African trypanosome species.</title>
        <authorList>
            <person name="Jackson A.P."/>
            <person name="Berry A."/>
            <person name="Aslett M."/>
            <person name="Allison H.C."/>
            <person name="Burton P."/>
            <person name="Vavrova-Anderson J."/>
            <person name="Brown R."/>
            <person name="Browne H."/>
            <person name="Corton N."/>
            <person name="Hauser H."/>
            <person name="Gamble J."/>
            <person name="Gilderthorp R."/>
            <person name="Marcello L."/>
            <person name="McQuillan J."/>
            <person name="Otto T.D."/>
            <person name="Quail M.A."/>
            <person name="Sanders M.J."/>
            <person name="van Tonder A."/>
            <person name="Ginger M.L."/>
            <person name="Field M.C."/>
            <person name="Barry J.D."/>
            <person name="Hertz-Fowler C."/>
            <person name="Berriman M."/>
        </authorList>
    </citation>
    <scope>NUCLEOTIDE SEQUENCE</scope>
    <source>
        <strain evidence="4">IL3000</strain>
    </source>
</reference>
<dbReference type="PANTHER" id="PTHR32343:SF10">
    <property type="entry name" value="RNA-BINDING REGION RNP-1 DOMAIN-CONTAINING PROTEIN"/>
    <property type="match status" value="1"/>
</dbReference>
<dbReference type="SUPFAM" id="SSF54928">
    <property type="entry name" value="RNA-binding domain, RBD"/>
    <property type="match status" value="2"/>
</dbReference>
<dbReference type="EMBL" id="HE575324">
    <property type="protein sequence ID" value="CCC94705.1"/>
    <property type="molecule type" value="Genomic_DNA"/>
</dbReference>
<dbReference type="SMART" id="SM00360">
    <property type="entry name" value="RRM"/>
    <property type="match status" value="2"/>
</dbReference>
<feature type="region of interest" description="Disordered" evidence="2">
    <location>
        <begin position="1"/>
        <end position="20"/>
    </location>
</feature>
<dbReference type="CDD" id="cd00590">
    <property type="entry name" value="RRM_SF"/>
    <property type="match status" value="1"/>
</dbReference>
<dbReference type="Pfam" id="PF00076">
    <property type="entry name" value="RRM_1"/>
    <property type="match status" value="2"/>
</dbReference>
<dbReference type="InterPro" id="IPR000504">
    <property type="entry name" value="RRM_dom"/>
</dbReference>
<dbReference type="Gene3D" id="3.30.70.330">
    <property type="match status" value="2"/>
</dbReference>
<proteinExistence type="predicted"/>
<evidence type="ECO:0000259" key="3">
    <source>
        <dbReference type="PROSITE" id="PS50102"/>
    </source>
</evidence>
<name>G0UZ86_TRYCI</name>
<evidence type="ECO:0000256" key="2">
    <source>
        <dbReference type="SAM" id="MobiDB-lite"/>
    </source>
</evidence>
<organism evidence="4">
    <name type="scientific">Trypanosoma congolense (strain IL3000)</name>
    <dbReference type="NCBI Taxonomy" id="1068625"/>
    <lineage>
        <taxon>Eukaryota</taxon>
        <taxon>Discoba</taxon>
        <taxon>Euglenozoa</taxon>
        <taxon>Kinetoplastea</taxon>
        <taxon>Metakinetoplastina</taxon>
        <taxon>Trypanosomatida</taxon>
        <taxon>Trypanosomatidae</taxon>
        <taxon>Trypanosoma</taxon>
        <taxon>Nannomonas</taxon>
    </lineage>
</organism>
<accession>G0UZ86</accession>
<dbReference type="PROSITE" id="PS50102">
    <property type="entry name" value="RRM"/>
    <property type="match status" value="1"/>
</dbReference>
<dbReference type="GO" id="GO:0003723">
    <property type="term" value="F:RNA binding"/>
    <property type="evidence" value="ECO:0007669"/>
    <property type="project" value="UniProtKB-UniRule"/>
</dbReference>
<protein>
    <submittedName>
        <fullName evidence="4">Putative RNA-binding protein</fullName>
    </submittedName>
</protein>